<comment type="caution">
    <text evidence="12">The sequence shown here is derived from an EMBL/GenBank/DDBJ whole genome shotgun (WGS) entry which is preliminary data.</text>
</comment>
<keyword evidence="13" id="KW-1185">Reference proteome</keyword>
<evidence type="ECO:0000256" key="4">
    <source>
        <dbReference type="ARBA" id="ARBA00022684"/>
    </source>
</evidence>
<evidence type="ECO:0000313" key="12">
    <source>
        <dbReference type="EMBL" id="CAB1446521.1"/>
    </source>
</evidence>
<dbReference type="PANTHER" id="PTHR13295">
    <property type="entry name" value="GLUTAMATE CYSTEINE LIGASE REGULATORY SUBUNIT"/>
    <property type="match status" value="1"/>
</dbReference>
<keyword evidence="4" id="KW-0317">Glutathione biosynthesis</keyword>
<protein>
    <recommendedName>
        <fullName evidence="10">Glutamate--cysteine ligase regulatory subunit</fullName>
    </recommendedName>
    <alternativeName>
        <fullName evidence="8">GCS light chain</fullName>
    </alternativeName>
    <alternativeName>
        <fullName evidence="6">Gamma-ECS regulatory subunit</fullName>
    </alternativeName>
    <alternativeName>
        <fullName evidence="9">Gamma-glutamylcysteine synthetase regulatory subunit</fullName>
    </alternativeName>
    <alternativeName>
        <fullName evidence="7">Glutamate--cysteine ligase modifier subunit</fullName>
    </alternativeName>
</protein>
<comment type="subunit">
    <text evidence="3">Heterodimer of a catalytic heavy chain and a regulatory light chain.</text>
</comment>
<evidence type="ECO:0000256" key="5">
    <source>
        <dbReference type="ARBA" id="ARBA00022990"/>
    </source>
</evidence>
<dbReference type="GO" id="GO:0017109">
    <property type="term" value="C:glutamate-cysteine ligase complex"/>
    <property type="evidence" value="ECO:0007669"/>
    <property type="project" value="UniProtKB-ARBA"/>
</dbReference>
<name>A0A9N7VBP3_PLEPL</name>
<evidence type="ECO:0000256" key="3">
    <source>
        <dbReference type="ARBA" id="ARBA00011532"/>
    </source>
</evidence>
<dbReference type="Gene3D" id="3.20.20.100">
    <property type="entry name" value="NADP-dependent oxidoreductase domain"/>
    <property type="match status" value="1"/>
</dbReference>
<evidence type="ECO:0000256" key="10">
    <source>
        <dbReference type="ARBA" id="ARBA00070000"/>
    </source>
</evidence>
<comment type="pathway">
    <text evidence="1">Sulfur metabolism; glutathione biosynthesis; glutathione from L-cysteine and L-glutamate: step 1/2.</text>
</comment>
<evidence type="ECO:0000256" key="6">
    <source>
        <dbReference type="ARBA" id="ARBA00030406"/>
    </source>
</evidence>
<dbReference type="GO" id="GO:0035226">
    <property type="term" value="F:glutamate-cysteine ligase catalytic subunit binding"/>
    <property type="evidence" value="ECO:0007669"/>
    <property type="project" value="InterPro"/>
</dbReference>
<dbReference type="GO" id="GO:0006750">
    <property type="term" value="P:glutathione biosynthetic process"/>
    <property type="evidence" value="ECO:0007669"/>
    <property type="project" value="UniProtKB-KW"/>
</dbReference>
<dbReference type="Proteomes" id="UP001153269">
    <property type="component" value="Unassembled WGS sequence"/>
</dbReference>
<dbReference type="GO" id="GO:0006979">
    <property type="term" value="P:response to oxidative stress"/>
    <property type="evidence" value="ECO:0007669"/>
    <property type="project" value="UniProtKB-ARBA"/>
</dbReference>
<evidence type="ECO:0000313" key="13">
    <source>
        <dbReference type="Proteomes" id="UP001153269"/>
    </source>
</evidence>
<dbReference type="EMBL" id="CADEAL010003918">
    <property type="protein sequence ID" value="CAB1446521.1"/>
    <property type="molecule type" value="Genomic_DNA"/>
</dbReference>
<sequence length="387" mass="42668">MLTLNSAHHLQTGAAVPLSKFTSNQNTWQLQASRLHSATLRDWFSTTKPSSENFTDTLDCSISQPTDAITPEEREEVKVSVKLFLCESLQSSITDAVEMACQTLAVSQLDSVIIAPPGPPEGDGQTLAHLQPAWEELETLVTSQRIAAIGTSDLDKDLLEQLYSWSKVKPSSNQFNLASCCVMPPDLTAFAKEFDIQLLTHSDPKELMSAATFKEALKEGTQDLNIADWRLEWVLRYSIIVKSRGIIKSKGYLGAIQEDVSDAGLPVHGATGGDISKCPYYATKMIVKLFQQIFVQVRGANGNDPLARHQGLQLLPGWLCLTVTLRGPRWRYDNREPPLSLVILARCLAGNQPSGPLREEGGGDVSLLGMRSLYFSDIQQEQHSHHL</sequence>
<feature type="domain" description="NADP-dependent oxidoreductase" evidence="11">
    <location>
        <begin position="71"/>
        <end position="202"/>
    </location>
</feature>
<dbReference type="GO" id="GO:0030234">
    <property type="term" value="F:enzyme regulator activity"/>
    <property type="evidence" value="ECO:0007669"/>
    <property type="project" value="TreeGrafter"/>
</dbReference>
<comment type="similarity">
    <text evidence="2">Belongs to the aldo/keto reductase family. Glutamate--cysteine ligase light chain subfamily.</text>
</comment>
<dbReference type="PANTHER" id="PTHR13295:SF4">
    <property type="entry name" value="GLUTAMATE--CYSTEINE LIGASE REGULATORY SUBUNIT"/>
    <property type="match status" value="1"/>
</dbReference>
<evidence type="ECO:0000256" key="8">
    <source>
        <dbReference type="ARBA" id="ARBA00031732"/>
    </source>
</evidence>
<keyword evidence="5" id="KW-0007">Acetylation</keyword>
<dbReference type="FunFam" id="3.20.20.100:FF:000012">
    <property type="entry name" value="Glutamate--cysteine ligase regulatory subunit"/>
    <property type="match status" value="1"/>
</dbReference>
<gene>
    <name evidence="12" type="ORF">PLEPLA_LOCUS34247</name>
</gene>
<organism evidence="12 13">
    <name type="scientific">Pleuronectes platessa</name>
    <name type="common">European plaice</name>
    <dbReference type="NCBI Taxonomy" id="8262"/>
    <lineage>
        <taxon>Eukaryota</taxon>
        <taxon>Metazoa</taxon>
        <taxon>Chordata</taxon>
        <taxon>Craniata</taxon>
        <taxon>Vertebrata</taxon>
        <taxon>Euteleostomi</taxon>
        <taxon>Actinopterygii</taxon>
        <taxon>Neopterygii</taxon>
        <taxon>Teleostei</taxon>
        <taxon>Neoteleostei</taxon>
        <taxon>Acanthomorphata</taxon>
        <taxon>Carangaria</taxon>
        <taxon>Pleuronectiformes</taxon>
        <taxon>Pleuronectoidei</taxon>
        <taxon>Pleuronectidae</taxon>
        <taxon>Pleuronectes</taxon>
    </lineage>
</organism>
<dbReference type="InterPro" id="IPR023210">
    <property type="entry name" value="NADP_OxRdtase_dom"/>
</dbReference>
<dbReference type="SUPFAM" id="SSF51430">
    <property type="entry name" value="NAD(P)-linked oxidoreductase"/>
    <property type="match status" value="1"/>
</dbReference>
<proteinExistence type="inferred from homology"/>
<evidence type="ECO:0000256" key="7">
    <source>
        <dbReference type="ARBA" id="ARBA00031154"/>
    </source>
</evidence>
<dbReference type="InterPro" id="IPR036812">
    <property type="entry name" value="NAD(P)_OxRdtase_dom_sf"/>
</dbReference>
<evidence type="ECO:0000256" key="1">
    <source>
        <dbReference type="ARBA" id="ARBA00005006"/>
    </source>
</evidence>
<dbReference type="InterPro" id="IPR032963">
    <property type="entry name" value="Gclm"/>
</dbReference>
<evidence type="ECO:0000259" key="11">
    <source>
        <dbReference type="Pfam" id="PF00248"/>
    </source>
</evidence>
<dbReference type="AlphaFoldDB" id="A0A9N7VBP3"/>
<accession>A0A9N7VBP3</accession>
<evidence type="ECO:0000256" key="2">
    <source>
        <dbReference type="ARBA" id="ARBA00008612"/>
    </source>
</evidence>
<dbReference type="Pfam" id="PF00248">
    <property type="entry name" value="Aldo_ket_red"/>
    <property type="match status" value="1"/>
</dbReference>
<evidence type="ECO:0000256" key="9">
    <source>
        <dbReference type="ARBA" id="ARBA00032926"/>
    </source>
</evidence>
<reference evidence="12" key="1">
    <citation type="submission" date="2020-03" db="EMBL/GenBank/DDBJ databases">
        <authorList>
            <person name="Weist P."/>
        </authorList>
    </citation>
    <scope>NUCLEOTIDE SEQUENCE</scope>
</reference>